<dbReference type="GO" id="GO:0008422">
    <property type="term" value="F:beta-glucosidase activity"/>
    <property type="evidence" value="ECO:0007669"/>
    <property type="project" value="TreeGrafter"/>
</dbReference>
<evidence type="ECO:0008006" key="6">
    <source>
        <dbReference type="Google" id="ProtNLM"/>
    </source>
</evidence>
<protein>
    <recommendedName>
        <fullName evidence="6">Glycosyl-hydrolase family 116 catalytic region domain-containing protein</fullName>
    </recommendedName>
</protein>
<evidence type="ECO:0000259" key="3">
    <source>
        <dbReference type="Pfam" id="PF12215"/>
    </source>
</evidence>
<accession>A0A6A9V0X2</accession>
<dbReference type="InterPro" id="IPR006775">
    <property type="entry name" value="GH116_catalytic"/>
</dbReference>
<dbReference type="Proteomes" id="UP000435304">
    <property type="component" value="Unassembled WGS sequence"/>
</dbReference>
<evidence type="ECO:0000313" key="4">
    <source>
        <dbReference type="EMBL" id="MVA76100.1"/>
    </source>
</evidence>
<evidence type="ECO:0000256" key="1">
    <source>
        <dbReference type="SAM" id="MobiDB-lite"/>
    </source>
</evidence>
<dbReference type="Gene3D" id="1.50.10.10">
    <property type="match status" value="1"/>
</dbReference>
<dbReference type="InterPro" id="IPR024462">
    <property type="entry name" value="GH116_N"/>
</dbReference>
<dbReference type="Pfam" id="PF12215">
    <property type="entry name" value="Glyco_hydr_116N"/>
    <property type="match status" value="1"/>
</dbReference>
<dbReference type="GO" id="GO:0005975">
    <property type="term" value="P:carbohydrate metabolic process"/>
    <property type="evidence" value="ECO:0007669"/>
    <property type="project" value="InterPro"/>
</dbReference>
<dbReference type="InterPro" id="IPR052566">
    <property type="entry name" value="Non-lysos_glucosylceramidase"/>
</dbReference>
<dbReference type="InterPro" id="IPR008928">
    <property type="entry name" value="6-hairpin_glycosidase_sf"/>
</dbReference>
<sequence>MRTPARPHHEARHVAMPLGGIGTGTVALGADGGLRQWQLHHIGNHHGDLPGSLFALRLSRGEPPMDEIRVLQAPAAPRSETATPMVDDDAVPRWQRELAAEHGVVGTRFRATYPTAELEYDLGDLPLQVRLKATNPLVPLDEAASSLPVAMFTFTLTNPGTTGVHGNLAATLHNAVGYDGVSPLEGVSWAGYGGATNRVVRRGGWTSLVGENATLAPEHPGAGQMVLSCDSDRAAVLTAATSVEEVLAFLRRRSWDEDAVRLRPTTADAQTESRPVSGPSPAGRTWLGALAPQFSLRPGESTRIRVLLSWHFPQRYVDFTQFGPDRAEWGPTRFWLGNAYTNAHADALDVTADVTSRWDELVAATTDWTDLLSGSALDPTAAEHLATQAVVLRTPTCFRTADGTFYGFEGLNGRSTAGHAGDVGGSCPMNCTHVWNYAQAVARLFPGLERSMRETELHVMQVPAGHPSAGALPHRVVMPAYLRQFWDVPIGGPEEPALDGMLGCLLKTYRELRSGAVDLAWLEREWPRLVLLLDHVRQRWDPDGTGVLRGVQPSTHDIDLRGVNTFMGTYWLAALRAVEEMARRLGGPERVALADSLHELFQRGSRGYDEICFTGDYYRQVLDEGEDRTYQWEAGCLSDQLIGQWWAHELDLGHLLPVEHVRTALRSVVRHNLRRGFHDLEHSQRVYADGDDTGLLMCTWPTGGRPEVATRYCDEVWTGVEYQVAAHCRREGLVEESEAVVSAVWARHDGRRRNPFNEIECGDHYVRSMAGWSVLEARTGQRFDAPSRSLTLRLPEQEGSWWPVVLDTGWGRAVREGDTVRLEPLSGHLEVDRLEVRPS</sequence>
<name>A0A6A9V0X2_9ACTN</name>
<dbReference type="AlphaFoldDB" id="A0A6A9V0X2"/>
<proteinExistence type="predicted"/>
<dbReference type="EMBL" id="WPCU01000005">
    <property type="protein sequence ID" value="MVA76100.1"/>
    <property type="molecule type" value="Genomic_DNA"/>
</dbReference>
<evidence type="ECO:0000313" key="5">
    <source>
        <dbReference type="Proteomes" id="UP000435304"/>
    </source>
</evidence>
<organism evidence="4 5">
    <name type="scientific">Auraticoccus cholistanensis</name>
    <dbReference type="NCBI Taxonomy" id="2656650"/>
    <lineage>
        <taxon>Bacteria</taxon>
        <taxon>Bacillati</taxon>
        <taxon>Actinomycetota</taxon>
        <taxon>Actinomycetes</taxon>
        <taxon>Propionibacteriales</taxon>
        <taxon>Propionibacteriaceae</taxon>
        <taxon>Auraticoccus</taxon>
    </lineage>
</organism>
<keyword evidence="5" id="KW-1185">Reference proteome</keyword>
<feature type="region of interest" description="Disordered" evidence="1">
    <location>
        <begin position="262"/>
        <end position="283"/>
    </location>
</feature>
<reference evidence="4 5" key="1">
    <citation type="submission" date="2019-12" db="EMBL/GenBank/DDBJ databases">
        <title>Auraticoccus cholistani sp. nov., an actinomycete isolated from soil of Cholistan desert.</title>
        <authorList>
            <person name="Cheema M.T."/>
        </authorList>
    </citation>
    <scope>NUCLEOTIDE SEQUENCE [LARGE SCALE GENOMIC DNA]</scope>
    <source>
        <strain evidence="4 5">F435</strain>
    </source>
</reference>
<dbReference type="InterPro" id="IPR012341">
    <property type="entry name" value="6hp_glycosidase-like_sf"/>
</dbReference>
<dbReference type="PANTHER" id="PTHR12654:SF4">
    <property type="entry name" value="PB1 DOMAIN-CONTAINING PROTEIN"/>
    <property type="match status" value="1"/>
</dbReference>
<comment type="caution">
    <text evidence="4">The sequence shown here is derived from an EMBL/GenBank/DDBJ whole genome shotgun (WGS) entry which is preliminary data.</text>
</comment>
<evidence type="ECO:0000259" key="2">
    <source>
        <dbReference type="Pfam" id="PF04685"/>
    </source>
</evidence>
<dbReference type="PANTHER" id="PTHR12654">
    <property type="entry name" value="BILE ACID BETA-GLUCOSIDASE-RELATED"/>
    <property type="match status" value="1"/>
</dbReference>
<feature type="domain" description="Glycosyl-hydrolase family 116 catalytic region" evidence="2">
    <location>
        <begin position="501"/>
        <end position="773"/>
    </location>
</feature>
<gene>
    <name evidence="4" type="ORF">GC722_08705</name>
</gene>
<dbReference type="Pfam" id="PF04685">
    <property type="entry name" value="DUF608"/>
    <property type="match status" value="1"/>
</dbReference>
<dbReference type="SUPFAM" id="SSF48208">
    <property type="entry name" value="Six-hairpin glycosidases"/>
    <property type="match status" value="1"/>
</dbReference>
<dbReference type="RefSeq" id="WP_156609539.1">
    <property type="nucleotide sequence ID" value="NZ_WPCU01000005.1"/>
</dbReference>
<feature type="domain" description="Glycosyl-hydrolase family 116 N-terminal" evidence="3">
    <location>
        <begin position="15"/>
        <end position="360"/>
    </location>
</feature>